<proteinExistence type="predicted"/>
<evidence type="ECO:0000256" key="1">
    <source>
        <dbReference type="ARBA" id="ARBA00004211"/>
    </source>
</evidence>
<dbReference type="FunFam" id="1.10.418.10:FF:000063">
    <property type="entry name" value="Calmin"/>
    <property type="match status" value="1"/>
</dbReference>
<evidence type="ECO:0000256" key="5">
    <source>
        <dbReference type="ARBA" id="ARBA00022989"/>
    </source>
</evidence>
<feature type="domain" description="Calponin-homology (CH)" evidence="11">
    <location>
        <begin position="192"/>
        <end position="296"/>
    </location>
</feature>
<keyword evidence="13" id="KW-1185">Reference proteome</keyword>
<dbReference type="Proteomes" id="UP000257200">
    <property type="component" value="Unplaced"/>
</dbReference>
<evidence type="ECO:0000256" key="10">
    <source>
        <dbReference type="SAM" id="MobiDB-lite"/>
    </source>
</evidence>
<keyword evidence="7" id="KW-0009">Actin-binding</keyword>
<feature type="domain" description="Calponin-homology (CH)" evidence="11">
    <location>
        <begin position="27"/>
        <end position="134"/>
    </location>
</feature>
<feature type="compositionally biased region" description="Basic and acidic residues" evidence="10">
    <location>
        <begin position="679"/>
        <end position="706"/>
    </location>
</feature>
<dbReference type="PROSITE" id="PS50021">
    <property type="entry name" value="CH"/>
    <property type="match status" value="2"/>
</dbReference>
<dbReference type="SUPFAM" id="SSF47576">
    <property type="entry name" value="Calponin-homology domain, CH-domain"/>
    <property type="match status" value="1"/>
</dbReference>
<dbReference type="AlphaFoldDB" id="A0A3Q1GZY7"/>
<dbReference type="FunFam" id="1.10.418.10:FF:000057">
    <property type="entry name" value="Calmin"/>
    <property type="match status" value="1"/>
</dbReference>
<evidence type="ECO:0000256" key="4">
    <source>
        <dbReference type="ARBA" id="ARBA00022737"/>
    </source>
</evidence>
<dbReference type="PROSITE" id="PS00019">
    <property type="entry name" value="ACTININ_1"/>
    <property type="match status" value="1"/>
</dbReference>
<evidence type="ECO:0000259" key="11">
    <source>
        <dbReference type="PROSITE" id="PS50021"/>
    </source>
</evidence>
<dbReference type="PANTHER" id="PTHR47535">
    <property type="entry name" value="MUSCLE-SPECIFIC PROTEIN 300 KDA, ISOFORM G"/>
    <property type="match status" value="1"/>
</dbReference>
<evidence type="ECO:0000256" key="2">
    <source>
        <dbReference type="ARBA" id="ARBA00022553"/>
    </source>
</evidence>
<organism evidence="12 13">
    <name type="scientific">Acanthochromis polyacanthus</name>
    <name type="common">spiny chromis</name>
    <dbReference type="NCBI Taxonomy" id="80966"/>
    <lineage>
        <taxon>Eukaryota</taxon>
        <taxon>Metazoa</taxon>
        <taxon>Chordata</taxon>
        <taxon>Craniata</taxon>
        <taxon>Vertebrata</taxon>
        <taxon>Euteleostomi</taxon>
        <taxon>Actinopterygii</taxon>
        <taxon>Neopterygii</taxon>
        <taxon>Teleostei</taxon>
        <taxon>Neoteleostei</taxon>
        <taxon>Acanthomorphata</taxon>
        <taxon>Ovalentaria</taxon>
        <taxon>Pomacentridae</taxon>
        <taxon>Acanthochromis</taxon>
    </lineage>
</organism>
<keyword evidence="5" id="KW-1133">Transmembrane helix</keyword>
<feature type="compositionally biased region" description="Acidic residues" evidence="10">
    <location>
        <begin position="477"/>
        <end position="486"/>
    </location>
</feature>
<keyword evidence="6" id="KW-0472">Membrane</keyword>
<dbReference type="PANTHER" id="PTHR47535:SF9">
    <property type="entry name" value="CALPONIN-HOMOLOGY (CH) DOMAIN-CONTAINING PROTEIN"/>
    <property type="match status" value="1"/>
</dbReference>
<accession>A0A3Q1GZY7</accession>
<dbReference type="InterPro" id="IPR052403">
    <property type="entry name" value="LINC-complex_assoc"/>
</dbReference>
<dbReference type="GeneTree" id="ENSGT00940000159056"/>
<sequence>MRMQDDGDPQRKPAGEIRVKPPDERRAVQERTFTRWMNVFLQRHDPPVEVHDLFTDIQDGRILMVLLEELSGCKLLYRFRSSSHRIFRLNNISKALAFLDDRHVKLFGIDASGVADGTASVVLNLVWNIILHFQVKEVTGGLQRHSSLSSLSVSSYPSSSDLLTSPDDVGSFSCNTLPSKGRKAAREPKYHGKAIKTLLLWVQSCTSKYGVDVNDFGKSWRSGLAFLALIESINPGLVDLRENLSREPRENLQLAFMTAHQSLDIPPLLEPEDVMCSSPDEQSIITYVSMFLGHHSGTDEDHTTDVEAPEIPSFRSVEPVVFGETLADDPEAQALLKGLEKSSEQQLWRRWSRRSSGSPRVTSVHVNGAPELSSNSGDQSSVFNRNKGRSRRVFQPPSPLDAGVNDQEIRLWLEKGSDQSYGKKRVDESHLSLSSEEGSYSVSALDSDEEDAYSYILDLNKEVFQPYNHPKRPVEKVEEETAEELNEESKHLEGQETFNGDECENQEGYAAQNADSDLKSEVSAQSLIRKKYDLDRNERSFREKSNYRAGFDLESERRSKEEEQTLVRGRSNDNGDYFKAEREEMENARLAKDGCDKTQDDGVEAEVCEVGNWQKEAEEGEGELSEKWGQVSEWRTVQEEDEGEDLTRSEEGQGLGNEREEVEEIGNQNGANLESLEVGVKEEILTDDPESKRSENTEESDRRDDAVSMDSTKNCRDVEKTGDTEEEVNSTDFEPRDGKETEMEIRRHRDVMITDCLGETTPEMDADVHDGGKNWTPVCSETSESFSEGGFSLQSCDITPSELEMLLVLWILLYCCLILPQMNL</sequence>
<feature type="compositionally biased region" description="Low complexity" evidence="10">
    <location>
        <begin position="350"/>
        <end position="360"/>
    </location>
</feature>
<feature type="region of interest" description="Disordered" evidence="10">
    <location>
        <begin position="350"/>
        <end position="402"/>
    </location>
</feature>
<feature type="compositionally biased region" description="Low complexity" evidence="10">
    <location>
        <begin position="431"/>
        <end position="445"/>
    </location>
</feature>
<keyword evidence="2" id="KW-0597">Phosphoprotein</keyword>
<evidence type="ECO:0000256" key="6">
    <source>
        <dbReference type="ARBA" id="ARBA00023136"/>
    </source>
</evidence>
<evidence type="ECO:0000256" key="7">
    <source>
        <dbReference type="ARBA" id="ARBA00023203"/>
    </source>
</evidence>
<dbReference type="InParanoid" id="A0A3Q1GZY7"/>
<comment type="subcellular location">
    <subcellularLocation>
        <location evidence="1">Membrane</location>
        <topology evidence="1">Single-pass type IV membrane protein</topology>
    </subcellularLocation>
</comment>
<name>A0A3Q1GZY7_9TELE</name>
<dbReference type="InterPro" id="IPR036872">
    <property type="entry name" value="CH_dom_sf"/>
</dbReference>
<feature type="region of interest" description="Disordered" evidence="10">
    <location>
        <begin position="1"/>
        <end position="25"/>
    </location>
</feature>
<keyword evidence="4" id="KW-0677">Repeat</keyword>
<dbReference type="InterPro" id="IPR001715">
    <property type="entry name" value="CH_dom"/>
</dbReference>
<evidence type="ECO:0000256" key="8">
    <source>
        <dbReference type="ARBA" id="ARBA00070333"/>
    </source>
</evidence>
<dbReference type="GO" id="GO:0005737">
    <property type="term" value="C:cytoplasm"/>
    <property type="evidence" value="ECO:0007669"/>
    <property type="project" value="TreeGrafter"/>
</dbReference>
<evidence type="ECO:0000313" key="12">
    <source>
        <dbReference type="Ensembl" id="ENSAPOP00000022485.1"/>
    </source>
</evidence>
<dbReference type="GO" id="GO:0051015">
    <property type="term" value="F:actin filament binding"/>
    <property type="evidence" value="ECO:0007669"/>
    <property type="project" value="TreeGrafter"/>
</dbReference>
<dbReference type="STRING" id="80966.ENSAPOP00000022485"/>
<dbReference type="Gene3D" id="1.10.418.10">
    <property type="entry name" value="Calponin-like domain"/>
    <property type="match status" value="2"/>
</dbReference>
<reference evidence="12" key="1">
    <citation type="submission" date="2025-08" db="UniProtKB">
        <authorList>
            <consortium name="Ensembl"/>
        </authorList>
    </citation>
    <scope>IDENTIFICATION</scope>
</reference>
<feature type="region of interest" description="Disordered" evidence="10">
    <location>
        <begin position="423"/>
        <end position="445"/>
    </location>
</feature>
<feature type="region of interest" description="Disordered" evidence="10">
    <location>
        <begin position="555"/>
        <end position="578"/>
    </location>
</feature>
<keyword evidence="3" id="KW-0812">Transmembrane</keyword>
<feature type="region of interest" description="Disordered" evidence="10">
    <location>
        <begin position="613"/>
        <end position="740"/>
    </location>
</feature>
<evidence type="ECO:0000256" key="9">
    <source>
        <dbReference type="ARBA" id="ARBA00082870"/>
    </source>
</evidence>
<dbReference type="GO" id="GO:0007097">
    <property type="term" value="P:nuclear migration"/>
    <property type="evidence" value="ECO:0007669"/>
    <property type="project" value="TreeGrafter"/>
</dbReference>
<feature type="region of interest" description="Disordered" evidence="10">
    <location>
        <begin position="470"/>
        <end position="522"/>
    </location>
</feature>
<dbReference type="GO" id="GO:0005640">
    <property type="term" value="C:nuclear outer membrane"/>
    <property type="evidence" value="ECO:0007669"/>
    <property type="project" value="TreeGrafter"/>
</dbReference>
<dbReference type="Pfam" id="PF00307">
    <property type="entry name" value="CH"/>
    <property type="match status" value="2"/>
</dbReference>
<evidence type="ECO:0000256" key="3">
    <source>
        <dbReference type="ARBA" id="ARBA00022692"/>
    </source>
</evidence>
<reference evidence="12" key="2">
    <citation type="submission" date="2025-09" db="UniProtKB">
        <authorList>
            <consortium name="Ensembl"/>
        </authorList>
    </citation>
    <scope>IDENTIFICATION</scope>
</reference>
<evidence type="ECO:0000313" key="13">
    <source>
        <dbReference type="Proteomes" id="UP000257200"/>
    </source>
</evidence>
<protein>
    <recommendedName>
        <fullName evidence="8">Calmin</fullName>
    </recommendedName>
    <alternativeName>
        <fullName evidence="9">Calponin-like transmembrane domain protein</fullName>
    </alternativeName>
</protein>
<feature type="compositionally biased region" description="Basic and acidic residues" evidence="10">
    <location>
        <begin position="713"/>
        <end position="723"/>
    </location>
</feature>
<feature type="compositionally biased region" description="Polar residues" evidence="10">
    <location>
        <begin position="372"/>
        <end position="384"/>
    </location>
</feature>
<dbReference type="Ensembl" id="ENSAPOT00000013640.1">
    <property type="protein sequence ID" value="ENSAPOP00000022485.1"/>
    <property type="gene ID" value="ENSAPOG00000003708.1"/>
</dbReference>
<dbReference type="SMART" id="SM00033">
    <property type="entry name" value="CH"/>
    <property type="match status" value="2"/>
</dbReference>
<dbReference type="InterPro" id="IPR001589">
    <property type="entry name" value="Actinin_actin-bd_CS"/>
</dbReference>
<dbReference type="GO" id="GO:0034993">
    <property type="term" value="C:meiotic nuclear membrane microtubule tethering complex"/>
    <property type="evidence" value="ECO:0007669"/>
    <property type="project" value="TreeGrafter"/>
</dbReference>